<accession>A0A415ITK2</accession>
<sequence length="76" mass="8918">MCIIKDVTRFIANGAKVLRDSSRGEYKQESEIISQLKEELFVESDKMDDKSKLRQDRKNIEKDVREAWEKLKLSNG</sequence>
<evidence type="ECO:0000313" key="1">
    <source>
        <dbReference type="EMBL" id="RHL10889.1"/>
    </source>
</evidence>
<dbReference type="AlphaFoldDB" id="A0A415ITK2"/>
<comment type="caution">
    <text evidence="1">The sequence shown here is derived from an EMBL/GenBank/DDBJ whole genome shotgun (WGS) entry which is preliminary data.</text>
</comment>
<gene>
    <name evidence="1" type="ORF">DW035_14950</name>
</gene>
<protein>
    <submittedName>
        <fullName evidence="1">Uncharacterized protein</fullName>
    </submittedName>
</protein>
<evidence type="ECO:0000313" key="2">
    <source>
        <dbReference type="Proteomes" id="UP000284916"/>
    </source>
</evidence>
<reference evidence="1 2" key="1">
    <citation type="submission" date="2018-08" db="EMBL/GenBank/DDBJ databases">
        <title>A genome reference for cultivated species of the human gut microbiota.</title>
        <authorList>
            <person name="Zou Y."/>
            <person name="Xue W."/>
            <person name="Luo G."/>
        </authorList>
    </citation>
    <scope>NUCLEOTIDE SEQUENCE [LARGE SCALE GENOMIC DNA]</scope>
    <source>
        <strain evidence="1 2">AF39-11</strain>
    </source>
</reference>
<dbReference type="EMBL" id="QROI01000034">
    <property type="protein sequence ID" value="RHL10889.1"/>
    <property type="molecule type" value="Genomic_DNA"/>
</dbReference>
<dbReference type="RefSeq" id="WP_087250482.1">
    <property type="nucleotide sequence ID" value="NZ_DXPL01000007.1"/>
</dbReference>
<organism evidence="1 2">
    <name type="scientific">Phocaeicola plebeius</name>
    <dbReference type="NCBI Taxonomy" id="310297"/>
    <lineage>
        <taxon>Bacteria</taxon>
        <taxon>Pseudomonadati</taxon>
        <taxon>Bacteroidota</taxon>
        <taxon>Bacteroidia</taxon>
        <taxon>Bacteroidales</taxon>
        <taxon>Bacteroidaceae</taxon>
        <taxon>Phocaeicola</taxon>
    </lineage>
</organism>
<name>A0A415ITK2_9BACT</name>
<proteinExistence type="predicted"/>
<dbReference type="Proteomes" id="UP000284916">
    <property type="component" value="Unassembled WGS sequence"/>
</dbReference>